<accession>A0A8X6MF75</accession>
<proteinExistence type="predicted"/>
<dbReference type="AlphaFoldDB" id="A0A8X6MF75"/>
<keyword evidence="2" id="KW-1185">Reference proteome</keyword>
<dbReference type="Proteomes" id="UP000886998">
    <property type="component" value="Unassembled WGS sequence"/>
</dbReference>
<dbReference type="EMBL" id="BMAV01026024">
    <property type="protein sequence ID" value="GFS46598.1"/>
    <property type="molecule type" value="Genomic_DNA"/>
</dbReference>
<comment type="caution">
    <text evidence="1">The sequence shown here is derived from an EMBL/GenBank/DDBJ whole genome shotgun (WGS) entry which is preliminary data.</text>
</comment>
<reference evidence="1" key="1">
    <citation type="submission" date="2020-08" db="EMBL/GenBank/DDBJ databases">
        <title>Multicomponent nature underlies the extraordinary mechanical properties of spider dragline silk.</title>
        <authorList>
            <person name="Kono N."/>
            <person name="Nakamura H."/>
            <person name="Mori M."/>
            <person name="Yoshida Y."/>
            <person name="Ohtoshi R."/>
            <person name="Malay A.D."/>
            <person name="Moran D.A.P."/>
            <person name="Tomita M."/>
            <person name="Numata K."/>
            <person name="Arakawa K."/>
        </authorList>
    </citation>
    <scope>NUCLEOTIDE SEQUENCE</scope>
</reference>
<evidence type="ECO:0000313" key="1">
    <source>
        <dbReference type="EMBL" id="GFS46598.1"/>
    </source>
</evidence>
<name>A0A8X6MF75_9ARAC</name>
<protein>
    <submittedName>
        <fullName evidence="1">Uncharacterized protein</fullName>
    </submittedName>
</protein>
<gene>
    <name evidence="1" type="ORF">TNIN_374261</name>
</gene>
<organism evidence="1 2">
    <name type="scientific">Trichonephila inaurata madagascariensis</name>
    <dbReference type="NCBI Taxonomy" id="2747483"/>
    <lineage>
        <taxon>Eukaryota</taxon>
        <taxon>Metazoa</taxon>
        <taxon>Ecdysozoa</taxon>
        <taxon>Arthropoda</taxon>
        <taxon>Chelicerata</taxon>
        <taxon>Arachnida</taxon>
        <taxon>Araneae</taxon>
        <taxon>Araneomorphae</taxon>
        <taxon>Entelegynae</taxon>
        <taxon>Araneoidea</taxon>
        <taxon>Nephilidae</taxon>
        <taxon>Trichonephila</taxon>
        <taxon>Trichonephila inaurata</taxon>
    </lineage>
</organism>
<sequence>MGKHKTRFYLNKASLRCPLTINIVYRRSRCPNEVSAHFIMRCPFTRVVKRPARPRQCASEWRGRVDAPPTAPRELLCGDRLGRK</sequence>
<evidence type="ECO:0000313" key="2">
    <source>
        <dbReference type="Proteomes" id="UP000886998"/>
    </source>
</evidence>